<accession>A0A384JGH7</accession>
<feature type="coiled-coil region" evidence="1">
    <location>
        <begin position="200"/>
        <end position="234"/>
    </location>
</feature>
<feature type="region of interest" description="Disordered" evidence="2">
    <location>
        <begin position="752"/>
        <end position="773"/>
    </location>
</feature>
<organism evidence="3 4">
    <name type="scientific">Botryotinia fuckeliana (strain B05.10)</name>
    <name type="common">Noble rot fungus</name>
    <name type="synonym">Botrytis cinerea</name>
    <dbReference type="NCBI Taxonomy" id="332648"/>
    <lineage>
        <taxon>Eukaryota</taxon>
        <taxon>Fungi</taxon>
        <taxon>Dikarya</taxon>
        <taxon>Ascomycota</taxon>
        <taxon>Pezizomycotina</taxon>
        <taxon>Leotiomycetes</taxon>
        <taxon>Helotiales</taxon>
        <taxon>Sclerotiniaceae</taxon>
        <taxon>Botrytis</taxon>
    </lineage>
</organism>
<dbReference type="KEGG" id="bfu:BCIN_05g01260"/>
<name>A0A384JGH7_BOTFB</name>
<keyword evidence="4" id="KW-1185">Reference proteome</keyword>
<dbReference type="PANTHER" id="PTHR33488:SF2">
    <property type="entry name" value="EARLY ENDOSOME ANTIGEN 1-LIKE"/>
    <property type="match status" value="1"/>
</dbReference>
<evidence type="ECO:0000256" key="2">
    <source>
        <dbReference type="SAM" id="MobiDB-lite"/>
    </source>
</evidence>
<gene>
    <name evidence="3" type="ORF">BCIN_05g01260</name>
</gene>
<feature type="coiled-coil region" evidence="1">
    <location>
        <begin position="503"/>
        <end position="530"/>
    </location>
</feature>
<evidence type="ECO:0000256" key="1">
    <source>
        <dbReference type="SAM" id="Coils"/>
    </source>
</evidence>
<feature type="region of interest" description="Disordered" evidence="2">
    <location>
        <begin position="290"/>
        <end position="315"/>
    </location>
</feature>
<reference evidence="3 4" key="1">
    <citation type="journal article" date="2011" name="PLoS Genet.">
        <title>Genomic analysis of the necrotrophic fungal pathogens Sclerotinia sclerotiorum and Botrytis cinerea.</title>
        <authorList>
            <person name="Amselem J."/>
            <person name="Cuomo C.A."/>
            <person name="van Kan J.A."/>
            <person name="Viaud M."/>
            <person name="Benito E.P."/>
            <person name="Couloux A."/>
            <person name="Coutinho P.M."/>
            <person name="de Vries R.P."/>
            <person name="Dyer P.S."/>
            <person name="Fillinger S."/>
            <person name="Fournier E."/>
            <person name="Gout L."/>
            <person name="Hahn M."/>
            <person name="Kohn L."/>
            <person name="Lapalu N."/>
            <person name="Plummer K.M."/>
            <person name="Pradier J.M."/>
            <person name="Quevillon E."/>
            <person name="Sharon A."/>
            <person name="Simon A."/>
            <person name="ten Have A."/>
            <person name="Tudzynski B."/>
            <person name="Tudzynski P."/>
            <person name="Wincker P."/>
            <person name="Andrew M."/>
            <person name="Anthouard V."/>
            <person name="Beever R.E."/>
            <person name="Beffa R."/>
            <person name="Benoit I."/>
            <person name="Bouzid O."/>
            <person name="Brault B."/>
            <person name="Chen Z."/>
            <person name="Choquer M."/>
            <person name="Collemare J."/>
            <person name="Cotton P."/>
            <person name="Danchin E.G."/>
            <person name="Da Silva C."/>
            <person name="Gautier A."/>
            <person name="Giraud C."/>
            <person name="Giraud T."/>
            <person name="Gonzalez C."/>
            <person name="Grossetete S."/>
            <person name="Guldener U."/>
            <person name="Henrissat B."/>
            <person name="Howlett B.J."/>
            <person name="Kodira C."/>
            <person name="Kretschmer M."/>
            <person name="Lappartient A."/>
            <person name="Leroch M."/>
            <person name="Levis C."/>
            <person name="Mauceli E."/>
            <person name="Neuveglise C."/>
            <person name="Oeser B."/>
            <person name="Pearson M."/>
            <person name="Poulain J."/>
            <person name="Poussereau N."/>
            <person name="Quesneville H."/>
            <person name="Rascle C."/>
            <person name="Schumacher J."/>
            <person name="Segurens B."/>
            <person name="Sexton A."/>
            <person name="Silva E."/>
            <person name="Sirven C."/>
            <person name="Soanes D.M."/>
            <person name="Talbot N.J."/>
            <person name="Templeton M."/>
            <person name="Yandava C."/>
            <person name="Yarden O."/>
            <person name="Zeng Q."/>
            <person name="Rollins J.A."/>
            <person name="Lebrun M.H."/>
            <person name="Dickman M."/>
        </authorList>
    </citation>
    <scope>NUCLEOTIDE SEQUENCE [LARGE SCALE GENOMIC DNA]</scope>
    <source>
        <strain evidence="3 4">B05.10</strain>
    </source>
</reference>
<protein>
    <submittedName>
        <fullName evidence="3">Uncharacterized protein</fullName>
    </submittedName>
</protein>
<dbReference type="OrthoDB" id="5406275at2759"/>
<sequence>MSTDIITRGQMDELREKEAVYPWQVMEDIKAKNWDTNFEWMGVLSVAPACIQLLAMCAAVAARPEASGLELYHNPDFQYLRKNESLQGALVQVGNVGRSAFGNAFGHMEDIYQKSNAVEKLVETIFDQLAKGSTNVRVELDTLKDLSEVCLKSAEGMLEDFVKWEGIVKDLHQSCEDRDQGATRALLENEKETILTKARKEHYEREEARMKTELESKKEEVADLKKSLEKEMDNFPRGMELAKMDIFKSLADSVTGLFTAVGNVGSAYAAMKSPANFANAANGILGAANPLNQKSAGTDSKDTDDEDDTKATRDIGDDKANLQVGLIRMALQQLQGLLEGDKDGIKWHLLTGVGNSEKVAVEDGNQWNLVVVNGMLTMSTKALNKSKDTKNSKTGKKLLDAIETVDPVLEDLEKQVKSAKTVGKEWEHPKDKEVKEWLEMVEEALTAVQKIEAARKGSKQASRPSVSPVSLALASPPAVAGQSVSQHVVSAHRFLVDTAKEGYQTASSAVDQMKKELAELQSNVSEITSKGQNLAGTKLTLKNIKEVLKDCIDYVITLKDHITRMLIFFRTFKSRVDTVMMSQVKPFTGRVQNIIDDHNLMFDLILLQSNAIQLWASFEQFKDVAAMYRQIYNPHLIKGLNLVDRMTRLPKGSDFATQLKDIDEWKESVQSEVDAIVEKQISEIKRVLNADEKALLETKYKLPEAPKRQQQAIQEGAAEARKMIGSRIEEVNPELKYMGKTHQDQPIEELKKDVAQLKTPSEYARAMRRPKRN</sequence>
<proteinExistence type="predicted"/>
<dbReference type="VEuPathDB" id="FungiDB:Bcin05g01260"/>
<dbReference type="Proteomes" id="UP000001798">
    <property type="component" value="Chromosome 5"/>
</dbReference>
<keyword evidence="1" id="KW-0175">Coiled coil</keyword>
<dbReference type="OMA" id="IKASAMF"/>
<reference evidence="3 4" key="2">
    <citation type="journal article" date="2012" name="Eukaryot. Cell">
        <title>Genome update of Botrytis cinerea strains B05.10 and T4.</title>
        <authorList>
            <person name="Staats M."/>
            <person name="van Kan J.A."/>
        </authorList>
    </citation>
    <scope>NUCLEOTIDE SEQUENCE [LARGE SCALE GENOMIC DNA]</scope>
    <source>
        <strain evidence="3 4">B05.10</strain>
    </source>
</reference>
<dbReference type="AlphaFoldDB" id="A0A384JGH7"/>
<evidence type="ECO:0000313" key="4">
    <source>
        <dbReference type="Proteomes" id="UP000001798"/>
    </source>
</evidence>
<evidence type="ECO:0000313" key="3">
    <source>
        <dbReference type="EMBL" id="ATZ49713.1"/>
    </source>
</evidence>
<dbReference type="GeneID" id="5429504"/>
<reference evidence="3 4" key="3">
    <citation type="journal article" date="2017" name="Mol. Plant Pathol.">
        <title>A gapless genome sequence of the fungus Botrytis cinerea.</title>
        <authorList>
            <person name="Van Kan J.A."/>
            <person name="Stassen J.H."/>
            <person name="Mosbach A."/>
            <person name="Van Der Lee T.A."/>
            <person name="Faino L."/>
            <person name="Farmer A.D."/>
            <person name="Papasotiriou D.G."/>
            <person name="Zhou S."/>
            <person name="Seidl M.F."/>
            <person name="Cottam E."/>
            <person name="Edel D."/>
            <person name="Hahn M."/>
            <person name="Schwartz D.C."/>
            <person name="Dietrich R.A."/>
            <person name="Widdison S."/>
            <person name="Scalliet G."/>
        </authorList>
    </citation>
    <scope>NUCLEOTIDE SEQUENCE [LARGE SCALE GENOMIC DNA]</scope>
    <source>
        <strain evidence="3 4">B05.10</strain>
    </source>
</reference>
<dbReference type="PANTHER" id="PTHR33488">
    <property type="entry name" value="ZGC:162509"/>
    <property type="match status" value="1"/>
</dbReference>
<dbReference type="EMBL" id="CP009809">
    <property type="protein sequence ID" value="ATZ49713.1"/>
    <property type="molecule type" value="Genomic_DNA"/>
</dbReference>
<dbReference type="RefSeq" id="XP_001549018.1">
    <property type="nucleotide sequence ID" value="XM_001548968.2"/>
</dbReference>